<dbReference type="PANTHER" id="PTHR35866:SF1">
    <property type="entry name" value="YKGJ FAMILY CYSTEINE CLUSTER PROTEIN"/>
    <property type="match status" value="1"/>
</dbReference>
<evidence type="ECO:0000313" key="1">
    <source>
        <dbReference type="EMBL" id="KKN49268.1"/>
    </source>
</evidence>
<dbReference type="Pfam" id="PF03692">
    <property type="entry name" value="CxxCxxCC"/>
    <property type="match status" value="1"/>
</dbReference>
<dbReference type="EMBL" id="LAZR01001175">
    <property type="protein sequence ID" value="KKN49268.1"/>
    <property type="molecule type" value="Genomic_DNA"/>
</dbReference>
<organism evidence="1">
    <name type="scientific">marine sediment metagenome</name>
    <dbReference type="NCBI Taxonomy" id="412755"/>
    <lineage>
        <taxon>unclassified sequences</taxon>
        <taxon>metagenomes</taxon>
        <taxon>ecological metagenomes</taxon>
    </lineage>
</organism>
<comment type="caution">
    <text evidence="1">The sequence shown here is derived from an EMBL/GenBank/DDBJ whole genome shotgun (WGS) entry which is preliminary data.</text>
</comment>
<name>A0A0F9U6K4_9ZZZZ</name>
<evidence type="ECO:0008006" key="2">
    <source>
        <dbReference type="Google" id="ProtNLM"/>
    </source>
</evidence>
<dbReference type="AlphaFoldDB" id="A0A0F9U6K4"/>
<sequence length="145" mass="16332">MGVLSRRPPWYAAGLAFECSGCGGCCAGPDEGYIWVTGEQIAAMAEHIALDEKEFRRQYVRKVGRRLSLKEHPTTKDCIFLQPTNGGRSCSVYPVRPPQCRTWPFWPNNLATPQTWAWAGVRCPGVNRGPVHSRDEIDRERDETP</sequence>
<proteinExistence type="predicted"/>
<protein>
    <recommendedName>
        <fullName evidence="2">YkgJ family cysteine cluster protein</fullName>
    </recommendedName>
</protein>
<dbReference type="PANTHER" id="PTHR35866">
    <property type="entry name" value="PUTATIVE-RELATED"/>
    <property type="match status" value="1"/>
</dbReference>
<reference evidence="1" key="1">
    <citation type="journal article" date="2015" name="Nature">
        <title>Complex archaea that bridge the gap between prokaryotes and eukaryotes.</title>
        <authorList>
            <person name="Spang A."/>
            <person name="Saw J.H."/>
            <person name="Jorgensen S.L."/>
            <person name="Zaremba-Niedzwiedzka K."/>
            <person name="Martijn J."/>
            <person name="Lind A.E."/>
            <person name="van Eijk R."/>
            <person name="Schleper C."/>
            <person name="Guy L."/>
            <person name="Ettema T.J."/>
        </authorList>
    </citation>
    <scope>NUCLEOTIDE SEQUENCE</scope>
</reference>
<gene>
    <name evidence="1" type="ORF">LCGC14_0644650</name>
</gene>
<accession>A0A0F9U6K4</accession>
<dbReference type="InterPro" id="IPR005358">
    <property type="entry name" value="Puta_zinc/iron-chelating_dom"/>
</dbReference>